<dbReference type="EMBL" id="LAZR01062346">
    <property type="protein sequence ID" value="KKK61716.1"/>
    <property type="molecule type" value="Genomic_DNA"/>
</dbReference>
<feature type="non-terminal residue" evidence="2">
    <location>
        <position position="81"/>
    </location>
</feature>
<protein>
    <recommendedName>
        <fullName evidence="1">Glycoside hydrolase 123-like N-terminal domain-containing protein</fullName>
    </recommendedName>
</protein>
<sequence length="81" mass="9376">MTEENELKMSPLCQTIERDGKSVRIDIYENGEGGWVLQAVDEFNSFYPMEVIATAEEVDQLIAKYPEEAFLLFPEDRKFPI</sequence>
<dbReference type="InterPro" id="IPR045711">
    <property type="entry name" value="GH123-like_N"/>
</dbReference>
<accession>A0A0F8ZP86</accession>
<proteinExistence type="predicted"/>
<evidence type="ECO:0000313" key="2">
    <source>
        <dbReference type="EMBL" id="KKK61716.1"/>
    </source>
</evidence>
<dbReference type="AlphaFoldDB" id="A0A0F8ZP86"/>
<organism evidence="2">
    <name type="scientific">marine sediment metagenome</name>
    <dbReference type="NCBI Taxonomy" id="412755"/>
    <lineage>
        <taxon>unclassified sequences</taxon>
        <taxon>metagenomes</taxon>
        <taxon>ecological metagenomes</taxon>
    </lineage>
</organism>
<reference evidence="2" key="1">
    <citation type="journal article" date="2015" name="Nature">
        <title>Complex archaea that bridge the gap between prokaryotes and eukaryotes.</title>
        <authorList>
            <person name="Spang A."/>
            <person name="Saw J.H."/>
            <person name="Jorgensen S.L."/>
            <person name="Zaremba-Niedzwiedzka K."/>
            <person name="Martijn J."/>
            <person name="Lind A.E."/>
            <person name="van Eijk R."/>
            <person name="Schleper C."/>
            <person name="Guy L."/>
            <person name="Ettema T.J."/>
        </authorList>
    </citation>
    <scope>NUCLEOTIDE SEQUENCE</scope>
</reference>
<evidence type="ECO:0000259" key="1">
    <source>
        <dbReference type="Pfam" id="PF19543"/>
    </source>
</evidence>
<comment type="caution">
    <text evidence="2">The sequence shown here is derived from an EMBL/GenBank/DDBJ whole genome shotgun (WGS) entry which is preliminary data.</text>
</comment>
<gene>
    <name evidence="2" type="ORF">LCGC14_3011530</name>
</gene>
<name>A0A0F8ZP86_9ZZZZ</name>
<dbReference type="Pfam" id="PF19543">
    <property type="entry name" value="GH123_N"/>
    <property type="match status" value="1"/>
</dbReference>
<feature type="domain" description="Glycoside hydrolase 123-like N-terminal" evidence="1">
    <location>
        <begin position="37"/>
        <end position="81"/>
    </location>
</feature>